<feature type="compositionally biased region" description="Basic and acidic residues" evidence="9">
    <location>
        <begin position="238"/>
        <end position="251"/>
    </location>
</feature>
<feature type="compositionally biased region" description="Basic and acidic residues" evidence="9">
    <location>
        <begin position="639"/>
        <end position="648"/>
    </location>
</feature>
<keyword evidence="7" id="KW-0862">Zinc</keyword>
<evidence type="ECO:0000256" key="5">
    <source>
        <dbReference type="ARBA" id="ARBA00022737"/>
    </source>
</evidence>
<feature type="region of interest" description="Disordered" evidence="9">
    <location>
        <begin position="639"/>
        <end position="801"/>
    </location>
</feature>
<feature type="compositionally biased region" description="Acidic residues" evidence="9">
    <location>
        <begin position="281"/>
        <end position="292"/>
    </location>
</feature>
<dbReference type="PANTHER" id="PTHR14738">
    <property type="entry name" value="ZINC FINGER CCCH DOMAIN-CONTAINING PROTEIN 14"/>
    <property type="match status" value="1"/>
</dbReference>
<evidence type="ECO:0000313" key="11">
    <source>
        <dbReference type="Proteomes" id="UP000837857"/>
    </source>
</evidence>
<feature type="compositionally biased region" description="Low complexity" evidence="9">
    <location>
        <begin position="440"/>
        <end position="450"/>
    </location>
</feature>
<keyword evidence="11" id="KW-1185">Reference proteome</keyword>
<sequence>MDVVGSEIGQKMRSAIKAKLTELGCYVDDELPDYVMVMVANKRTRAQMDEDLQLFLGDNTDLFVNWLHQVLKKLQEVTVTAPLKVIEGGKIKERSQSKERKVKEKKEKKKSDSSKKSKKKEKEKSHKKKEDRKAHKNKKKSKHHGMIRPNVPPLLMNIEKQSEPSITDVFAGQILKNHGITLEDDNMSHKTLDEKSLIKEIKRPILPIIDPATISSQPESLEEQMSTSITSASSAGGPRDEQSKEMNDSEMKVCGQKQKSSEQIDSISDDEDFLNIRTEAEELMNDFAEESLPEISHSAPVATPPLASPNSPPSQSSQQSLVKEKNIPEKPEESLPHIELNLPKRPIRERLGAREVSKDAQVIREKEKVTATKPAESPERFTPERHLDVQVATKSAKSRLGSSPELPTQSSGSEETNGDKYDHAKSKNSKVSVLESRPQRSSCASVVRVRPRPRVSAPASNLLLKAVADAHKSLLNAPPKVELEKQKVKRALVLPMRRCVDAKNIVIQVPSDVRTGVSVKEDDMATSQTISAPINKADLKHMQITKVIKNTDYLPSRAAVRKDDKMIIETINIHNPTVDKDRDTQFIVTMDGYLPNAFLAKKLMMEGLLDDEDIDKNQLIRPPKSVLRATDKREIEKAKVAEQPKVKGDQPSTQITHKVQDEESEESSDTLKKDSSDLKKSTDTCKTQKRKLSDSTEKTNPVVTCPIEKKRLSDSSDIQMKRLSDASEESDTQVIIKQEPPLCGEKRKGAGAVSESENSEKALDVPPVKKRKASPIVFDADKVEKEADRSRERTQSASSDSHVIVTTATNSHKYDTLPPLSQAEKRLVWCRSFPLCRYGAACAFAHPRCKFAAACTRRGCVYAHDPPAAGAPPPATGPALSSHVVPAANYKTICAAGVANMCKFYPNCVNPACHFYHPKPCRYGKACVNKLECNFYHNDVPSGKWKHPV</sequence>
<dbReference type="Gene3D" id="1.20.1390.10">
    <property type="entry name" value="PWI domain"/>
    <property type="match status" value="1"/>
</dbReference>
<evidence type="ECO:0000256" key="3">
    <source>
        <dbReference type="ARBA" id="ARBA00015071"/>
    </source>
</evidence>
<reference evidence="10" key="1">
    <citation type="submission" date="2022-03" db="EMBL/GenBank/DDBJ databases">
        <authorList>
            <person name="Martin H S."/>
        </authorList>
    </citation>
    <scope>NUCLEOTIDE SEQUENCE</scope>
</reference>
<organism evidence="10 11">
    <name type="scientific">Iphiclides podalirius</name>
    <name type="common">scarce swallowtail</name>
    <dbReference type="NCBI Taxonomy" id="110791"/>
    <lineage>
        <taxon>Eukaryota</taxon>
        <taxon>Metazoa</taxon>
        <taxon>Ecdysozoa</taxon>
        <taxon>Arthropoda</taxon>
        <taxon>Hexapoda</taxon>
        <taxon>Insecta</taxon>
        <taxon>Pterygota</taxon>
        <taxon>Neoptera</taxon>
        <taxon>Endopterygota</taxon>
        <taxon>Lepidoptera</taxon>
        <taxon>Glossata</taxon>
        <taxon>Ditrysia</taxon>
        <taxon>Papilionoidea</taxon>
        <taxon>Papilionidae</taxon>
        <taxon>Papilioninae</taxon>
        <taxon>Iphiclides</taxon>
    </lineage>
</organism>
<evidence type="ECO:0000256" key="8">
    <source>
        <dbReference type="ARBA" id="ARBA00023242"/>
    </source>
</evidence>
<evidence type="ECO:0000256" key="7">
    <source>
        <dbReference type="ARBA" id="ARBA00022833"/>
    </source>
</evidence>
<proteinExistence type="inferred from homology"/>
<keyword evidence="6" id="KW-0863">Zinc-finger</keyword>
<dbReference type="PANTHER" id="PTHR14738:SF29">
    <property type="entry name" value="ZINC FINGER CCCH DOMAIN-CONTAINING PROTEIN 14"/>
    <property type="match status" value="1"/>
</dbReference>
<accession>A0ABN8HWV0</accession>
<protein>
    <recommendedName>
        <fullName evidence="3">Zinc finger CCCH domain-containing protein 14</fullName>
    </recommendedName>
</protein>
<evidence type="ECO:0000256" key="1">
    <source>
        <dbReference type="ARBA" id="ARBA00004123"/>
    </source>
</evidence>
<gene>
    <name evidence="10" type="ORF">IPOD504_LOCUS3072</name>
</gene>
<feature type="compositionally biased region" description="Basic and acidic residues" evidence="9">
    <location>
        <begin position="669"/>
        <end position="683"/>
    </location>
</feature>
<dbReference type="Gene3D" id="4.10.1000.40">
    <property type="match status" value="1"/>
</dbReference>
<comment type="similarity">
    <text evidence="2">Belongs to the ZC3H14 family.</text>
</comment>
<keyword evidence="5" id="KW-0677">Repeat</keyword>
<evidence type="ECO:0000256" key="6">
    <source>
        <dbReference type="ARBA" id="ARBA00022771"/>
    </source>
</evidence>
<dbReference type="EMBL" id="OW152825">
    <property type="protein sequence ID" value="CAH2041307.1"/>
    <property type="molecule type" value="Genomic_DNA"/>
</dbReference>
<feature type="compositionally biased region" description="Low complexity" evidence="9">
    <location>
        <begin position="226"/>
        <end position="237"/>
    </location>
</feature>
<name>A0ABN8HWV0_9NEOP</name>
<feature type="compositionally biased region" description="Basic and acidic residues" evidence="9">
    <location>
        <begin position="322"/>
        <end position="336"/>
    </location>
</feature>
<comment type="subcellular location">
    <subcellularLocation>
        <location evidence="1">Nucleus</location>
    </subcellularLocation>
</comment>
<keyword evidence="4" id="KW-0479">Metal-binding</keyword>
<feature type="compositionally biased region" description="Basic and acidic residues" evidence="9">
    <location>
        <begin position="92"/>
        <end position="124"/>
    </location>
</feature>
<evidence type="ECO:0000256" key="9">
    <source>
        <dbReference type="SAM" id="MobiDB-lite"/>
    </source>
</evidence>
<evidence type="ECO:0000313" key="10">
    <source>
        <dbReference type="EMBL" id="CAH2041307.1"/>
    </source>
</evidence>
<feature type="compositionally biased region" description="Basic and acidic residues" evidence="9">
    <location>
        <begin position="346"/>
        <end position="388"/>
    </location>
</feature>
<dbReference type="Proteomes" id="UP000837857">
    <property type="component" value="Chromosome 13"/>
</dbReference>
<feature type="compositionally biased region" description="Polar residues" evidence="9">
    <location>
        <begin position="405"/>
        <end position="415"/>
    </location>
</feature>
<evidence type="ECO:0000256" key="2">
    <source>
        <dbReference type="ARBA" id="ARBA00008423"/>
    </source>
</evidence>
<feature type="region of interest" description="Disordered" evidence="9">
    <location>
        <begin position="92"/>
        <end position="152"/>
    </location>
</feature>
<feature type="non-terminal residue" evidence="10">
    <location>
        <position position="1"/>
    </location>
</feature>
<keyword evidence="8" id="KW-0539">Nucleus</keyword>
<evidence type="ECO:0000256" key="4">
    <source>
        <dbReference type="ARBA" id="ARBA00022723"/>
    </source>
</evidence>
<feature type="compositionally biased region" description="Basic residues" evidence="9">
    <location>
        <begin position="125"/>
        <end position="146"/>
    </location>
</feature>
<dbReference type="InterPro" id="IPR040366">
    <property type="entry name" value="Nab2/ZC3H14"/>
</dbReference>
<feature type="compositionally biased region" description="Low complexity" evidence="9">
    <location>
        <begin position="257"/>
        <end position="266"/>
    </location>
</feature>
<feature type="compositionally biased region" description="Pro residues" evidence="9">
    <location>
        <begin position="302"/>
        <end position="312"/>
    </location>
</feature>
<dbReference type="Gene3D" id="4.10.1000.30">
    <property type="match status" value="1"/>
</dbReference>
<feature type="compositionally biased region" description="Polar residues" evidence="9">
    <location>
        <begin position="215"/>
        <end position="225"/>
    </location>
</feature>
<feature type="compositionally biased region" description="Basic and acidic residues" evidence="9">
    <location>
        <begin position="779"/>
        <end position="794"/>
    </location>
</feature>
<feature type="region of interest" description="Disordered" evidence="9">
    <location>
        <begin position="215"/>
        <end position="450"/>
    </location>
</feature>
<feature type="compositionally biased region" description="Basic and acidic residues" evidence="9">
    <location>
        <begin position="707"/>
        <end position="725"/>
    </location>
</feature>
<dbReference type="Pfam" id="PF14608">
    <property type="entry name" value="zf-CCCH_2"/>
    <property type="match status" value="4"/>
</dbReference>